<comment type="pathway">
    <text evidence="1 6">Carbohydrate biosynthesis; dTDP-L-rhamnose biosynthesis.</text>
</comment>
<evidence type="ECO:0000256" key="3">
    <source>
        <dbReference type="ARBA" id="ARBA00012929"/>
    </source>
</evidence>
<organism evidence="8 9">
    <name type="scientific">Acetobacter musti</name>
    <dbReference type="NCBI Taxonomy" id="864732"/>
    <lineage>
        <taxon>Bacteria</taxon>
        <taxon>Pseudomonadati</taxon>
        <taxon>Pseudomonadota</taxon>
        <taxon>Alphaproteobacteria</taxon>
        <taxon>Acetobacterales</taxon>
        <taxon>Acetobacteraceae</taxon>
        <taxon>Acetobacter</taxon>
    </lineage>
</organism>
<evidence type="ECO:0000256" key="2">
    <source>
        <dbReference type="ARBA" id="ARBA00010944"/>
    </source>
</evidence>
<evidence type="ECO:0000313" key="8">
    <source>
        <dbReference type="EMBL" id="NHN83104.1"/>
    </source>
</evidence>
<dbReference type="SUPFAM" id="SSF51735">
    <property type="entry name" value="NAD(P)-binding Rossmann-fold domains"/>
    <property type="match status" value="1"/>
</dbReference>
<dbReference type="InterPro" id="IPR036291">
    <property type="entry name" value="NAD(P)-bd_dom_sf"/>
</dbReference>
<sequence>MVKIDSDRRPILVTGGNGQLATSLSNLGGERVCRVGRPEFDFDRPETIKTVVESHNPSAIINAAAWTAVDLAEKEIACADAANRDGPAVLAAICAERNIPFIHISTDYVFSGEKGSPYTETDTVSPETVYGRTKAEGEQRVIKADPKAIILRTSWVYSAHGKNFVRTMINAGAKNPALKVVGDQCGNPTCSDDLAEAILAILAMIWRDGWKDEYAGIYHACGTGEATWHELAVFALECASKYGQPMPEITAIHTEDWPTPAKRPPDSRMDNRKLARIFGIHMPDWHDSVSATVDTIFANKAS</sequence>
<accession>A0ABX0JJR5</accession>
<dbReference type="Pfam" id="PF04321">
    <property type="entry name" value="RmlD_sub_bind"/>
    <property type="match status" value="1"/>
</dbReference>
<gene>
    <name evidence="8" type="primary">rfbD</name>
    <name evidence="8" type="ORF">GOB93_00375</name>
</gene>
<dbReference type="EC" id="1.1.1.133" evidence="3 6"/>
<dbReference type="Gene3D" id="3.90.25.10">
    <property type="entry name" value="UDP-galactose 4-epimerase, domain 1"/>
    <property type="match status" value="1"/>
</dbReference>
<comment type="caution">
    <text evidence="8">The sequence shown here is derived from an EMBL/GenBank/DDBJ whole genome shotgun (WGS) entry which is preliminary data.</text>
</comment>
<dbReference type="InterPro" id="IPR029903">
    <property type="entry name" value="RmlD-like-bd"/>
</dbReference>
<dbReference type="NCBIfam" id="TIGR01214">
    <property type="entry name" value="rmlD"/>
    <property type="match status" value="1"/>
</dbReference>
<evidence type="ECO:0000256" key="1">
    <source>
        <dbReference type="ARBA" id="ARBA00004781"/>
    </source>
</evidence>
<dbReference type="Gene3D" id="3.40.50.720">
    <property type="entry name" value="NAD(P)-binding Rossmann-like Domain"/>
    <property type="match status" value="1"/>
</dbReference>
<comment type="catalytic activity">
    <reaction evidence="5 6">
        <text>dTDP-beta-L-rhamnose + NADP(+) = dTDP-4-dehydro-beta-L-rhamnose + NADPH + H(+)</text>
        <dbReference type="Rhea" id="RHEA:21796"/>
        <dbReference type="ChEBI" id="CHEBI:15378"/>
        <dbReference type="ChEBI" id="CHEBI:57510"/>
        <dbReference type="ChEBI" id="CHEBI:57783"/>
        <dbReference type="ChEBI" id="CHEBI:58349"/>
        <dbReference type="ChEBI" id="CHEBI:62830"/>
        <dbReference type="EC" id="1.1.1.133"/>
    </reaction>
</comment>
<keyword evidence="6 8" id="KW-0560">Oxidoreductase</keyword>
<dbReference type="Proteomes" id="UP000635278">
    <property type="component" value="Unassembled WGS sequence"/>
</dbReference>
<keyword evidence="6" id="KW-0521">NADP</keyword>
<evidence type="ECO:0000259" key="7">
    <source>
        <dbReference type="Pfam" id="PF04321"/>
    </source>
</evidence>
<comment type="function">
    <text evidence="6">Catalyzes the reduction of dTDP-6-deoxy-L-lyxo-4-hexulose to yield dTDP-L-rhamnose.</text>
</comment>
<feature type="domain" description="RmlD-like substrate binding" evidence="7">
    <location>
        <begin position="11"/>
        <end position="295"/>
    </location>
</feature>
<protein>
    <recommendedName>
        <fullName evidence="4 6">dTDP-4-dehydrorhamnose reductase</fullName>
        <ecNumber evidence="3 6">1.1.1.133</ecNumber>
    </recommendedName>
</protein>
<dbReference type="EMBL" id="WOTB01000001">
    <property type="protein sequence ID" value="NHN83104.1"/>
    <property type="molecule type" value="Genomic_DNA"/>
</dbReference>
<proteinExistence type="inferred from homology"/>
<comment type="similarity">
    <text evidence="2 6">Belongs to the dTDP-4-dehydrorhamnose reductase family.</text>
</comment>
<dbReference type="RefSeq" id="WP_173581629.1">
    <property type="nucleotide sequence ID" value="NZ_WOTB01000001.1"/>
</dbReference>
<dbReference type="PANTHER" id="PTHR10491">
    <property type="entry name" value="DTDP-4-DEHYDRORHAMNOSE REDUCTASE"/>
    <property type="match status" value="1"/>
</dbReference>
<keyword evidence="9" id="KW-1185">Reference proteome</keyword>
<dbReference type="InterPro" id="IPR005913">
    <property type="entry name" value="dTDP_dehydrorham_reduct"/>
</dbReference>
<dbReference type="PANTHER" id="PTHR10491:SF4">
    <property type="entry name" value="METHIONINE ADENOSYLTRANSFERASE 2 SUBUNIT BETA"/>
    <property type="match status" value="1"/>
</dbReference>
<evidence type="ECO:0000256" key="5">
    <source>
        <dbReference type="ARBA" id="ARBA00048200"/>
    </source>
</evidence>
<dbReference type="GO" id="GO:0008831">
    <property type="term" value="F:dTDP-4-dehydrorhamnose reductase activity"/>
    <property type="evidence" value="ECO:0007669"/>
    <property type="project" value="UniProtKB-EC"/>
</dbReference>
<evidence type="ECO:0000313" key="9">
    <source>
        <dbReference type="Proteomes" id="UP000635278"/>
    </source>
</evidence>
<dbReference type="CDD" id="cd05254">
    <property type="entry name" value="dTDP_HR_like_SDR_e"/>
    <property type="match status" value="1"/>
</dbReference>
<reference evidence="8 9" key="1">
    <citation type="journal article" date="2020" name="Int. J. Syst. Evol. Microbiol.">
        <title>Novel acetic acid bacteria from cider fermentations: Acetobacter conturbans sp. nov. and Acetobacter fallax sp. nov.</title>
        <authorList>
            <person name="Sombolestani A.S."/>
            <person name="Cleenwerck I."/>
            <person name="Cnockaert M."/>
            <person name="Borremans W."/>
            <person name="Wieme A.D."/>
            <person name="De Vuyst L."/>
            <person name="Vandamme P."/>
        </authorList>
    </citation>
    <scope>NUCLEOTIDE SEQUENCE [LARGE SCALE GENOMIC DNA]</scope>
    <source>
        <strain evidence="8 9">LMG 30640</strain>
    </source>
</reference>
<evidence type="ECO:0000256" key="6">
    <source>
        <dbReference type="RuleBase" id="RU364082"/>
    </source>
</evidence>
<evidence type="ECO:0000256" key="4">
    <source>
        <dbReference type="ARBA" id="ARBA00017099"/>
    </source>
</evidence>
<name>A0ABX0JJR5_9PROT</name>
<comment type="cofactor">
    <cofactor evidence="6">
        <name>Mg(2+)</name>
        <dbReference type="ChEBI" id="CHEBI:18420"/>
    </cofactor>
    <text evidence="6">Binds 1 Mg(2+) ion per monomer.</text>
</comment>